<evidence type="ECO:0000313" key="2">
    <source>
        <dbReference type="EMBL" id="SES71079.1"/>
    </source>
</evidence>
<gene>
    <name evidence="2" type="ORF">SAMN03080614_100457</name>
</gene>
<feature type="chain" id="PRO_5039157005" description="Major membrane immunogen, membrane-anchored lipoprotein" evidence="1">
    <location>
        <begin position="19"/>
        <end position="348"/>
    </location>
</feature>
<dbReference type="PROSITE" id="PS51257">
    <property type="entry name" value="PROKAR_LIPOPROTEIN"/>
    <property type="match status" value="1"/>
</dbReference>
<name>A0A1H9YQZ3_9FIRM</name>
<protein>
    <recommendedName>
        <fullName evidence="4">Major membrane immunogen, membrane-anchored lipoprotein</fullName>
    </recommendedName>
</protein>
<organism evidence="2 3">
    <name type="scientific">Anaerobranca gottschalkii DSM 13577</name>
    <dbReference type="NCBI Taxonomy" id="1120990"/>
    <lineage>
        <taxon>Bacteria</taxon>
        <taxon>Bacillati</taxon>
        <taxon>Bacillota</taxon>
        <taxon>Clostridia</taxon>
        <taxon>Eubacteriales</taxon>
        <taxon>Proteinivoracaceae</taxon>
        <taxon>Anaerobranca</taxon>
    </lineage>
</organism>
<feature type="signal peptide" evidence="1">
    <location>
        <begin position="1"/>
        <end position="18"/>
    </location>
</feature>
<accession>A0A1H9YQZ3</accession>
<evidence type="ECO:0000256" key="1">
    <source>
        <dbReference type="SAM" id="SignalP"/>
    </source>
</evidence>
<dbReference type="Gene3D" id="3.90.1010.20">
    <property type="match status" value="2"/>
</dbReference>
<evidence type="ECO:0000313" key="3">
    <source>
        <dbReference type="Proteomes" id="UP000243819"/>
    </source>
</evidence>
<reference evidence="3" key="1">
    <citation type="submission" date="2016-10" db="EMBL/GenBank/DDBJ databases">
        <authorList>
            <person name="Varghese N."/>
            <person name="Submissions S."/>
        </authorList>
    </citation>
    <scope>NUCLEOTIDE SEQUENCE [LARGE SCALE GENOMIC DNA]</scope>
    <source>
        <strain evidence="3">DSM 13577</strain>
    </source>
</reference>
<dbReference type="OrthoDB" id="2026742at2"/>
<dbReference type="STRING" id="1120990.SAMN03080614_100457"/>
<dbReference type="RefSeq" id="WP_091348714.1">
    <property type="nucleotide sequence ID" value="NZ_FOIF01000004.1"/>
</dbReference>
<sequence>MKKVLSLLLALTLVAVLAVGCTKSSQEEPEVGAVEFGLGSVSSIAKSRDKAGETNARAQVDTTIAAVSFDKDGKVVAVHIDVAQTRVDFDEEMKVVSDKTAKIRSKKDQGNDYGMKKASQIGKEWFEQIAALENWMIGKTIDEIKALKTKVVDDAHQHVPDIPELTSSVTITVESYLAAVEDAWKNRVAAQGIDKLGLGYEISIAKSRDMAGETTARAQVDTTIAATAFDKDGKVVGTLIDVAQVRVDFDAEGKVTSDKSAPLLTKKKLGDNYGMKRASQIGKEWYEQIAALENWMVGKTISEITGLKTKVVDDAHKHVPDVPELTSSVTITVESYLAAVKKAYDTRR</sequence>
<dbReference type="AlphaFoldDB" id="A0A1H9YQZ3"/>
<evidence type="ECO:0008006" key="4">
    <source>
        <dbReference type="Google" id="ProtNLM"/>
    </source>
</evidence>
<dbReference type="Proteomes" id="UP000243819">
    <property type="component" value="Unassembled WGS sequence"/>
</dbReference>
<keyword evidence="1" id="KW-0732">Signal</keyword>
<proteinExistence type="predicted"/>
<dbReference type="EMBL" id="FOIF01000004">
    <property type="protein sequence ID" value="SES71079.1"/>
    <property type="molecule type" value="Genomic_DNA"/>
</dbReference>
<keyword evidence="3" id="KW-1185">Reference proteome</keyword>